<keyword evidence="3" id="KW-1185">Reference proteome</keyword>
<accession>A0A1G7WFT7</accession>
<dbReference type="EMBL" id="FNCQ01000008">
    <property type="protein sequence ID" value="SDG70821.1"/>
    <property type="molecule type" value="Genomic_DNA"/>
</dbReference>
<evidence type="ECO:0000313" key="4">
    <source>
        <dbReference type="Proteomes" id="UP000199134"/>
    </source>
</evidence>
<dbReference type="AlphaFoldDB" id="A0A1H0KRN8"/>
<protein>
    <submittedName>
        <fullName evidence="2">Uncharacterized protein</fullName>
    </submittedName>
</protein>
<gene>
    <name evidence="2" type="ORF">SAMN04487900_1299</name>
    <name evidence="1" type="ORF">SAMN04487901_1085</name>
</gene>
<dbReference type="Proteomes" id="UP000199134">
    <property type="component" value="Unassembled WGS sequence"/>
</dbReference>
<dbReference type="STRING" id="645274.SAMN04487901_1085"/>
<dbReference type="EMBL" id="FNIW01000029">
    <property type="protein sequence ID" value="SDO58609.1"/>
    <property type="molecule type" value="Genomic_DNA"/>
</dbReference>
<organism evidence="2 4">
    <name type="scientific">Prevotella communis</name>
    <dbReference type="NCBI Taxonomy" id="2913614"/>
    <lineage>
        <taxon>Bacteria</taxon>
        <taxon>Pseudomonadati</taxon>
        <taxon>Bacteroidota</taxon>
        <taxon>Bacteroidia</taxon>
        <taxon>Bacteroidales</taxon>
        <taxon>Prevotellaceae</taxon>
        <taxon>Prevotella</taxon>
    </lineage>
</organism>
<evidence type="ECO:0000313" key="1">
    <source>
        <dbReference type="EMBL" id="SDG70821.1"/>
    </source>
</evidence>
<dbReference type="Proteomes" id="UP000198779">
    <property type="component" value="Unassembled WGS sequence"/>
</dbReference>
<dbReference type="OrthoDB" id="1082017at2"/>
<proteinExistence type="predicted"/>
<evidence type="ECO:0000313" key="3">
    <source>
        <dbReference type="Proteomes" id="UP000198779"/>
    </source>
</evidence>
<evidence type="ECO:0000313" key="2">
    <source>
        <dbReference type="EMBL" id="SDO58609.1"/>
    </source>
</evidence>
<reference evidence="2 3" key="1">
    <citation type="submission" date="2016-10" db="EMBL/GenBank/DDBJ databases">
        <authorList>
            <person name="Varghese N."/>
            <person name="Submissions S."/>
        </authorList>
    </citation>
    <scope>NUCLEOTIDE SEQUENCE</scope>
    <source>
        <strain evidence="2">BP1-145</strain>
        <strain evidence="3">BP1-148</strain>
    </source>
</reference>
<accession>A0A1H0KRN8</accession>
<sequence length="115" mass="13412">MAKADYIMKDLAGYLFNGKYMPDYSHNGSLYHGYKNSVEETLFYDFAVQGYDLAFSYRGKRYFFMSDPEYVALSDEHFTQELQRFDDGNAALEQFKIEGKSIIELIDSLEDVESF</sequence>
<name>A0A1H0KRN8_9BACT</name>
<reference evidence="1 4" key="2">
    <citation type="submission" date="2016-10" db="EMBL/GenBank/DDBJ databases">
        <authorList>
            <person name="de Groot N.N."/>
        </authorList>
    </citation>
    <scope>NUCLEOTIDE SEQUENCE [LARGE SCALE GENOMIC DNA]</scope>
    <source>
        <strain evidence="4">BP1-145</strain>
        <strain evidence="1">BP1-148</strain>
    </source>
</reference>
<dbReference type="RefSeq" id="WP_091817205.1">
    <property type="nucleotide sequence ID" value="NZ_FNCQ01000008.1"/>
</dbReference>